<dbReference type="Proteomes" id="UP000245634">
    <property type="component" value="Unassembled WGS sequence"/>
</dbReference>
<name>A0A316DHQ5_9BACL</name>
<reference evidence="1 2" key="1">
    <citation type="submission" date="2018-05" db="EMBL/GenBank/DDBJ databases">
        <title>Genomic Encyclopedia of Type Strains, Phase IV (KMG-IV): sequencing the most valuable type-strain genomes for metagenomic binning, comparative biology and taxonomic classification.</title>
        <authorList>
            <person name="Goeker M."/>
        </authorList>
    </citation>
    <scope>NUCLEOTIDE SEQUENCE [LARGE SCALE GENOMIC DNA]</scope>
    <source>
        <strain evidence="1 2">DSM 18773</strain>
    </source>
</reference>
<keyword evidence="2" id="KW-1185">Reference proteome</keyword>
<sequence>MPTGYKKLTLLLQRVRNLIINKEKSIDFSKTWICYTLNVR</sequence>
<dbReference type="AlphaFoldDB" id="A0A316DHQ5"/>
<evidence type="ECO:0000313" key="1">
    <source>
        <dbReference type="EMBL" id="PWK16143.1"/>
    </source>
</evidence>
<accession>A0A316DHQ5</accession>
<dbReference type="EMBL" id="QGGL01000001">
    <property type="protein sequence ID" value="PWK16143.1"/>
    <property type="molecule type" value="Genomic_DNA"/>
</dbReference>
<organism evidence="1 2">
    <name type="scientific">Tumebacillus permanentifrigoris</name>
    <dbReference type="NCBI Taxonomy" id="378543"/>
    <lineage>
        <taxon>Bacteria</taxon>
        <taxon>Bacillati</taxon>
        <taxon>Bacillota</taxon>
        <taxon>Bacilli</taxon>
        <taxon>Bacillales</taxon>
        <taxon>Alicyclobacillaceae</taxon>
        <taxon>Tumebacillus</taxon>
    </lineage>
</organism>
<gene>
    <name evidence="1" type="ORF">C7459_1013</name>
</gene>
<evidence type="ECO:0000313" key="2">
    <source>
        <dbReference type="Proteomes" id="UP000245634"/>
    </source>
</evidence>
<proteinExistence type="predicted"/>
<comment type="caution">
    <text evidence="1">The sequence shown here is derived from an EMBL/GenBank/DDBJ whole genome shotgun (WGS) entry which is preliminary data.</text>
</comment>
<protein>
    <submittedName>
        <fullName evidence="1">Uncharacterized protein</fullName>
    </submittedName>
</protein>